<protein>
    <recommendedName>
        <fullName evidence="4">C2H2-type domain-containing protein</fullName>
    </recommendedName>
</protein>
<evidence type="ECO:0000313" key="3">
    <source>
        <dbReference type="Proteomes" id="UP001323405"/>
    </source>
</evidence>
<sequence length="307" mass="33712">MACDMLHLFDHEQACSGDSLVCALLREQFHDLITGLQQQSLSGCPLEDIGNFLVNILHLASGLARSVVKSQHLRDFTTDLAPFLAREPGLRSTKYLDGKHEALKKISGQVRELSKTAVGIWKNSPGIPSSLHGYLRPPLPTPTPTGLGPESSLSQSTSLPFRDNTSTLVGSSFTDSSMATSYAAVSWDSPSVESSTVQQESNMGGDEYDDNIEYAVVTSLEEINSRGRGVGPYICSHRENCNKGGVDSNGRMRVFKRNSDIKAHLEKHEKRFKCDLPGCPKPEKGFARADQLERHKQKVAHGLYRGR</sequence>
<dbReference type="Proteomes" id="UP001323405">
    <property type="component" value="Unassembled WGS sequence"/>
</dbReference>
<feature type="compositionally biased region" description="Polar residues" evidence="1">
    <location>
        <begin position="151"/>
        <end position="161"/>
    </location>
</feature>
<accession>A0ABR0G936</accession>
<feature type="region of interest" description="Disordered" evidence="1">
    <location>
        <begin position="137"/>
        <end position="161"/>
    </location>
</feature>
<proteinExistence type="predicted"/>
<evidence type="ECO:0000313" key="2">
    <source>
        <dbReference type="EMBL" id="KAK4652266.1"/>
    </source>
</evidence>
<evidence type="ECO:0008006" key="4">
    <source>
        <dbReference type="Google" id="ProtNLM"/>
    </source>
</evidence>
<gene>
    <name evidence="2" type="ORF">QC762_609615</name>
</gene>
<organism evidence="2 3">
    <name type="scientific">Podospora pseudocomata</name>
    <dbReference type="NCBI Taxonomy" id="2093779"/>
    <lineage>
        <taxon>Eukaryota</taxon>
        <taxon>Fungi</taxon>
        <taxon>Dikarya</taxon>
        <taxon>Ascomycota</taxon>
        <taxon>Pezizomycotina</taxon>
        <taxon>Sordariomycetes</taxon>
        <taxon>Sordariomycetidae</taxon>
        <taxon>Sordariales</taxon>
        <taxon>Podosporaceae</taxon>
        <taxon>Podospora</taxon>
    </lineage>
</organism>
<keyword evidence="3" id="KW-1185">Reference proteome</keyword>
<comment type="caution">
    <text evidence="2">The sequence shown here is derived from an EMBL/GenBank/DDBJ whole genome shotgun (WGS) entry which is preliminary data.</text>
</comment>
<dbReference type="RefSeq" id="XP_062741241.1">
    <property type="nucleotide sequence ID" value="XM_062892638.1"/>
</dbReference>
<dbReference type="Gene3D" id="3.30.160.60">
    <property type="entry name" value="Classic Zinc Finger"/>
    <property type="match status" value="1"/>
</dbReference>
<dbReference type="EMBL" id="JAFFHA010000008">
    <property type="protein sequence ID" value="KAK4652266.1"/>
    <property type="molecule type" value="Genomic_DNA"/>
</dbReference>
<dbReference type="GeneID" id="87912545"/>
<name>A0ABR0G936_9PEZI</name>
<reference evidence="2 3" key="1">
    <citation type="journal article" date="2023" name="bioRxiv">
        <title>High-quality genome assemblies of four members of thePodospora anserinaspecies complex.</title>
        <authorList>
            <person name="Ament-Velasquez S.L."/>
            <person name="Vogan A.A."/>
            <person name="Wallerman O."/>
            <person name="Hartmann F."/>
            <person name="Gautier V."/>
            <person name="Silar P."/>
            <person name="Giraud T."/>
            <person name="Johannesson H."/>
        </authorList>
    </citation>
    <scope>NUCLEOTIDE SEQUENCE [LARGE SCALE GENOMIC DNA]</scope>
    <source>
        <strain evidence="2 3">CBS 415.72m</strain>
    </source>
</reference>
<evidence type="ECO:0000256" key="1">
    <source>
        <dbReference type="SAM" id="MobiDB-lite"/>
    </source>
</evidence>